<dbReference type="PANTHER" id="PTHR30244:SF34">
    <property type="entry name" value="DTDP-4-AMINO-4,6-DIDEOXYGALACTOSE TRANSAMINASE"/>
    <property type="match status" value="1"/>
</dbReference>
<dbReference type="RefSeq" id="WP_181737744.1">
    <property type="nucleotide sequence ID" value="NZ_JACEOL010000009.1"/>
</dbReference>
<comment type="caution">
    <text evidence="1">The sequence shown here is derived from an EMBL/GenBank/DDBJ whole genome shotgun (WGS) entry which is preliminary data.</text>
</comment>
<organism evidence="1 2">
    <name type="scientific">Thermoactinomyces mirandus</name>
    <dbReference type="NCBI Taxonomy" id="2756294"/>
    <lineage>
        <taxon>Bacteria</taxon>
        <taxon>Bacillati</taxon>
        <taxon>Bacillota</taxon>
        <taxon>Bacilli</taxon>
        <taxon>Bacillales</taxon>
        <taxon>Thermoactinomycetaceae</taxon>
        <taxon>Thermoactinomyces</taxon>
    </lineage>
</organism>
<dbReference type="PANTHER" id="PTHR30244">
    <property type="entry name" value="TRANSAMINASE"/>
    <property type="match status" value="1"/>
</dbReference>
<dbReference type="InterPro" id="IPR015424">
    <property type="entry name" value="PyrdxlP-dep_Trfase"/>
</dbReference>
<dbReference type="GO" id="GO:0008483">
    <property type="term" value="F:transaminase activity"/>
    <property type="evidence" value="ECO:0007669"/>
    <property type="project" value="UniProtKB-KW"/>
</dbReference>
<dbReference type="Pfam" id="PF01041">
    <property type="entry name" value="DegT_DnrJ_EryC1"/>
    <property type="match status" value="1"/>
</dbReference>
<reference evidence="1 2" key="1">
    <citation type="submission" date="2020-07" db="EMBL/GenBank/DDBJ databases">
        <title>Thermoactinomyces phylogeny.</title>
        <authorList>
            <person name="Dunlap C."/>
        </authorList>
    </citation>
    <scope>NUCLEOTIDE SEQUENCE [LARGE SCALE GENOMIC DNA]</scope>
    <source>
        <strain evidence="1 2">AMNI-1</strain>
    </source>
</reference>
<sequence length="218" mass="24884">MLVGWRRRAPSCTLLRLPPVDAEPETGNIDVEDLKKKITKRTKAIVVTHIWGYPCEMDEIMEVAKNHGLKVIEDCSHAHGATYKGQLVGTFGDVSCFSLQGNKIVSAGEGGILLTNSQEIYERSTLLGHFRDRSQQCVCSNFYKQFAKTGYGLKYRMHVLAAALARVSLWKLDERIKTRTENLNYFSKLLSKIPHRTTNYQKLRYQRSILWVQAFVSE</sequence>
<dbReference type="InterPro" id="IPR015421">
    <property type="entry name" value="PyrdxlP-dep_Trfase_major"/>
</dbReference>
<dbReference type="InterPro" id="IPR000653">
    <property type="entry name" value="DegT/StrS_aminotransferase"/>
</dbReference>
<dbReference type="AlphaFoldDB" id="A0A7W1XQU3"/>
<dbReference type="GO" id="GO:0000271">
    <property type="term" value="P:polysaccharide biosynthetic process"/>
    <property type="evidence" value="ECO:0007669"/>
    <property type="project" value="TreeGrafter"/>
</dbReference>
<protein>
    <submittedName>
        <fullName evidence="1">DegT/DnrJ/EryC1/StrS family aminotransferase</fullName>
    </submittedName>
</protein>
<name>A0A7W1XQU3_9BACL</name>
<gene>
    <name evidence="1" type="ORF">H2C83_03295</name>
</gene>
<proteinExistence type="predicted"/>
<keyword evidence="1" id="KW-0808">Transferase</keyword>
<keyword evidence="2" id="KW-1185">Reference proteome</keyword>
<dbReference type="Gene3D" id="3.40.640.10">
    <property type="entry name" value="Type I PLP-dependent aspartate aminotransferase-like (Major domain)"/>
    <property type="match status" value="1"/>
</dbReference>
<dbReference type="GO" id="GO:0030170">
    <property type="term" value="F:pyridoxal phosphate binding"/>
    <property type="evidence" value="ECO:0007669"/>
    <property type="project" value="TreeGrafter"/>
</dbReference>
<evidence type="ECO:0000313" key="2">
    <source>
        <dbReference type="Proteomes" id="UP000538292"/>
    </source>
</evidence>
<dbReference type="EMBL" id="JACEOL010000009">
    <property type="protein sequence ID" value="MBA4601360.1"/>
    <property type="molecule type" value="Genomic_DNA"/>
</dbReference>
<dbReference type="SUPFAM" id="SSF53383">
    <property type="entry name" value="PLP-dependent transferases"/>
    <property type="match status" value="1"/>
</dbReference>
<evidence type="ECO:0000313" key="1">
    <source>
        <dbReference type="EMBL" id="MBA4601360.1"/>
    </source>
</evidence>
<dbReference type="Proteomes" id="UP000538292">
    <property type="component" value="Unassembled WGS sequence"/>
</dbReference>
<accession>A0A7W1XQU3</accession>
<keyword evidence="1" id="KW-0032">Aminotransferase</keyword>